<feature type="compositionally biased region" description="Basic and acidic residues" evidence="1">
    <location>
        <begin position="146"/>
        <end position="159"/>
    </location>
</feature>
<dbReference type="EMBL" id="VSRR010013647">
    <property type="protein sequence ID" value="MPC56047.1"/>
    <property type="molecule type" value="Genomic_DNA"/>
</dbReference>
<accession>A0A5B7GFH0</accession>
<organism evidence="2 3">
    <name type="scientific">Portunus trituberculatus</name>
    <name type="common">Swimming crab</name>
    <name type="synonym">Neptunus trituberculatus</name>
    <dbReference type="NCBI Taxonomy" id="210409"/>
    <lineage>
        <taxon>Eukaryota</taxon>
        <taxon>Metazoa</taxon>
        <taxon>Ecdysozoa</taxon>
        <taxon>Arthropoda</taxon>
        <taxon>Crustacea</taxon>
        <taxon>Multicrustacea</taxon>
        <taxon>Malacostraca</taxon>
        <taxon>Eumalacostraca</taxon>
        <taxon>Eucarida</taxon>
        <taxon>Decapoda</taxon>
        <taxon>Pleocyemata</taxon>
        <taxon>Brachyura</taxon>
        <taxon>Eubrachyura</taxon>
        <taxon>Portunoidea</taxon>
        <taxon>Portunidae</taxon>
        <taxon>Portuninae</taxon>
        <taxon>Portunus</taxon>
    </lineage>
</organism>
<reference evidence="2 3" key="1">
    <citation type="submission" date="2019-05" db="EMBL/GenBank/DDBJ databases">
        <title>Another draft genome of Portunus trituberculatus and its Hox gene families provides insights of decapod evolution.</title>
        <authorList>
            <person name="Jeong J.-H."/>
            <person name="Song I."/>
            <person name="Kim S."/>
            <person name="Choi T."/>
            <person name="Kim D."/>
            <person name="Ryu S."/>
            <person name="Kim W."/>
        </authorList>
    </citation>
    <scope>NUCLEOTIDE SEQUENCE [LARGE SCALE GENOMIC DNA]</scope>
    <source>
        <tissue evidence="2">Muscle</tissue>
    </source>
</reference>
<comment type="caution">
    <text evidence="2">The sequence shown here is derived from an EMBL/GenBank/DDBJ whole genome shotgun (WGS) entry which is preliminary data.</text>
</comment>
<evidence type="ECO:0000256" key="1">
    <source>
        <dbReference type="SAM" id="MobiDB-lite"/>
    </source>
</evidence>
<evidence type="ECO:0000313" key="2">
    <source>
        <dbReference type="EMBL" id="MPC56047.1"/>
    </source>
</evidence>
<name>A0A5B7GFH0_PORTR</name>
<gene>
    <name evidence="2" type="ORF">E2C01_049996</name>
</gene>
<evidence type="ECO:0008006" key="4">
    <source>
        <dbReference type="Google" id="ProtNLM"/>
    </source>
</evidence>
<feature type="region of interest" description="Disordered" evidence="1">
    <location>
        <begin position="146"/>
        <end position="170"/>
    </location>
</feature>
<proteinExistence type="predicted"/>
<dbReference type="AlphaFoldDB" id="A0A5B7GFH0"/>
<dbReference type="Proteomes" id="UP000324222">
    <property type="component" value="Unassembled WGS sequence"/>
</dbReference>
<keyword evidence="3" id="KW-1185">Reference proteome</keyword>
<sequence>MAKIDIQAQGQEQKMDAQAHEFHEAVQKGLEFVRDEAQQFAEELCSDVKAELLQEVHDIRSGVQDMKEEVAANTLPHSWMTGAIVQHQYSTRPLHLPPLTPPGHHTGRRKLAEFDGSVAWEAYQAQFQMLADAMDWDEAERYEEKAARPHHDISARRTQMETPSAAKPVGVKRTSVGEFQGSCWGCGERGHMRS</sequence>
<evidence type="ECO:0000313" key="3">
    <source>
        <dbReference type="Proteomes" id="UP000324222"/>
    </source>
</evidence>
<protein>
    <recommendedName>
        <fullName evidence="4">CCHC-type domain-containing protein</fullName>
    </recommendedName>
</protein>